<feature type="region of interest" description="Disordered" evidence="1">
    <location>
        <begin position="596"/>
        <end position="615"/>
    </location>
</feature>
<evidence type="ECO:0000313" key="3">
    <source>
        <dbReference type="Proteomes" id="UP000078544"/>
    </source>
</evidence>
<feature type="compositionally biased region" description="Basic and acidic residues" evidence="1">
    <location>
        <begin position="821"/>
        <end position="837"/>
    </location>
</feature>
<sequence>MYCEKYTEGVAKVRLSQLVPEHPGLSTRIGDIVSVDLDKLQEQPGTIIAGRITPETRDAMLRSLGMSTDRFRCDSASQDCSLPADHQVYCQAGSRCIETVRKTLGSEFQCTVRLYCIPPSQELQLCDGVILRNVRFYMINGRLDVAQEWMDNLSKPKRHNLSLILRRAKLVESLDLLLPLDHLWDDLQLGNWARHLAAHVPQLIENYLCHVRRVWLDEIFRDLSHLVHLVRRDDILSLQYRAPCWDAADRADICRGFAQGTLFSNILSLSDRKALEQNILSLGTIIPTLKTFNENMRYIAIGAKILERHIETVPRKRSAAQRDTIQRQFRNLSDNLQADWFGSCGKAEISHGQFRAVSSSNHHSGLQLFLAALRYFPYLSFESPLLEDKEGHLRAQIDPKYVSLLCKTAKELGFDNEKIRKGCRGSIDDNNFSHDVGISNVNGSAGRMDWRGGKPSVSVFQWLHDRAFLPAICVETKKSDTPQILCVLNDLLRAFFQFEGIQLAEQEDCDAETTMSRSGKVVSCMSEGRWDNEESQITQPPMRRKRQRLLKTSQPSDPRASNASSALSQNMEPKPKRVAKGRTRRNLVIRRMTMREQKATRKLRRKSAAVVSSEADQGKGTQIQYMLADTMPIFGLSPEPEIPNLERSVSVLPLSMPFMHVAVSDTSATPLTPPTAKPPPPVSPGANPFISSAPREVGDFDFEPDVPARVSVVAPLDLAVMSQENSAFVDEATSTANEDLNMLSQATFEPVEIPPAQLDQASDPPIINRAMIDALNEIGIQTDRDWSHSQSRDHDGDELVANTSSMLDDAESDFPELPDVTEQHSRSPPRDPSLDTI</sequence>
<dbReference type="OrthoDB" id="4934858at2759"/>
<evidence type="ECO:0000313" key="2">
    <source>
        <dbReference type="EMBL" id="KZZ88802.1"/>
    </source>
</evidence>
<name>A0A167WG17_9HYPO</name>
<feature type="compositionally biased region" description="Basic and acidic residues" evidence="1">
    <location>
        <begin position="784"/>
        <end position="797"/>
    </location>
</feature>
<dbReference type="Proteomes" id="UP000078544">
    <property type="component" value="Unassembled WGS sequence"/>
</dbReference>
<reference evidence="2 3" key="1">
    <citation type="journal article" date="2016" name="Genome Biol. Evol.">
        <title>Divergent and convergent evolution of fungal pathogenicity.</title>
        <authorList>
            <person name="Shang Y."/>
            <person name="Xiao G."/>
            <person name="Zheng P."/>
            <person name="Cen K."/>
            <person name="Zhan S."/>
            <person name="Wang C."/>
        </authorList>
    </citation>
    <scope>NUCLEOTIDE SEQUENCE [LARGE SCALE GENOMIC DNA]</scope>
    <source>
        <strain evidence="2 3">RCEF 2490</strain>
    </source>
</reference>
<feature type="region of interest" description="Disordered" evidence="1">
    <location>
        <begin position="667"/>
        <end position="698"/>
    </location>
</feature>
<dbReference type="Pfam" id="PF12520">
    <property type="entry name" value="DUF3723"/>
    <property type="match status" value="1"/>
</dbReference>
<feature type="region of interest" description="Disordered" evidence="1">
    <location>
        <begin position="784"/>
        <end position="837"/>
    </location>
</feature>
<comment type="caution">
    <text evidence="2">The sequence shown here is derived from an EMBL/GenBank/DDBJ whole genome shotgun (WGS) entry which is preliminary data.</text>
</comment>
<proteinExistence type="predicted"/>
<gene>
    <name evidence="2" type="ORF">AAL_08003</name>
</gene>
<accession>A0A167WG17</accession>
<keyword evidence="3" id="KW-1185">Reference proteome</keyword>
<dbReference type="STRING" id="1081109.A0A167WG17"/>
<feature type="region of interest" description="Disordered" evidence="1">
    <location>
        <begin position="520"/>
        <end position="584"/>
    </location>
</feature>
<feature type="compositionally biased region" description="Polar residues" evidence="1">
    <location>
        <begin position="550"/>
        <end position="571"/>
    </location>
</feature>
<protein>
    <submittedName>
        <fullName evidence="2">Uncharacterized protein</fullName>
    </submittedName>
</protein>
<dbReference type="EMBL" id="AZGY01000028">
    <property type="protein sequence ID" value="KZZ88802.1"/>
    <property type="molecule type" value="Genomic_DNA"/>
</dbReference>
<dbReference type="AlphaFoldDB" id="A0A167WG17"/>
<feature type="compositionally biased region" description="Pro residues" evidence="1">
    <location>
        <begin position="671"/>
        <end position="683"/>
    </location>
</feature>
<evidence type="ECO:0000256" key="1">
    <source>
        <dbReference type="SAM" id="MobiDB-lite"/>
    </source>
</evidence>
<dbReference type="InterPro" id="IPR022198">
    <property type="entry name" value="DUF3723"/>
</dbReference>
<organism evidence="2 3">
    <name type="scientific">Moelleriella libera RCEF 2490</name>
    <dbReference type="NCBI Taxonomy" id="1081109"/>
    <lineage>
        <taxon>Eukaryota</taxon>
        <taxon>Fungi</taxon>
        <taxon>Dikarya</taxon>
        <taxon>Ascomycota</taxon>
        <taxon>Pezizomycotina</taxon>
        <taxon>Sordariomycetes</taxon>
        <taxon>Hypocreomycetidae</taxon>
        <taxon>Hypocreales</taxon>
        <taxon>Clavicipitaceae</taxon>
        <taxon>Moelleriella</taxon>
    </lineage>
</organism>